<evidence type="ECO:0000313" key="3">
    <source>
        <dbReference type="EMBL" id="RLJ67853.1"/>
    </source>
</evidence>
<dbReference type="Proteomes" id="UP000268908">
    <property type="component" value="Unassembled WGS sequence"/>
</dbReference>
<sequence length="180" mass="20221">MFLFDKLFGKKEAAPTTGLPATTPGAASARPQASAPGTGIRHDPRLIEALKEDHRLLLDIYTAIDAARRTEDLLSVQTRLGQFRMVLQDHLLKENVRLYVYLEHVLRGDSVSHELMHEFRHEMDGIGRVVVGFLSKYREIGIHPELAAEFATDFAAIGQALVARIRREEDTLYPMYAPLA</sequence>
<dbReference type="InterPro" id="IPR012312">
    <property type="entry name" value="Hemerythrin-like"/>
</dbReference>
<evidence type="ECO:0000313" key="4">
    <source>
        <dbReference type="Proteomes" id="UP000268908"/>
    </source>
</evidence>
<evidence type="ECO:0000259" key="2">
    <source>
        <dbReference type="Pfam" id="PF01814"/>
    </source>
</evidence>
<dbReference type="OrthoDB" id="8526133at2"/>
<dbReference type="InterPro" id="IPR038309">
    <property type="entry name" value="Rsd/AlgQ_sf"/>
</dbReference>
<dbReference type="EMBL" id="RCCI01000004">
    <property type="protein sequence ID" value="RLJ67853.1"/>
    <property type="molecule type" value="Genomic_DNA"/>
</dbReference>
<organism evidence="3 4">
    <name type="scientific">Sulfurisoma sediminicola</name>
    <dbReference type="NCBI Taxonomy" id="1381557"/>
    <lineage>
        <taxon>Bacteria</taxon>
        <taxon>Pseudomonadati</taxon>
        <taxon>Pseudomonadota</taxon>
        <taxon>Betaproteobacteria</taxon>
        <taxon>Nitrosomonadales</taxon>
        <taxon>Sterolibacteriaceae</taxon>
        <taxon>Sulfurisoma</taxon>
    </lineage>
</organism>
<evidence type="ECO:0000256" key="1">
    <source>
        <dbReference type="SAM" id="MobiDB-lite"/>
    </source>
</evidence>
<dbReference type="Pfam" id="PF01814">
    <property type="entry name" value="Hemerythrin"/>
    <property type="match status" value="1"/>
</dbReference>
<gene>
    <name evidence="3" type="ORF">DFR35_0403</name>
</gene>
<keyword evidence="4" id="KW-1185">Reference proteome</keyword>
<dbReference type="RefSeq" id="WP_121239808.1">
    <property type="nucleotide sequence ID" value="NZ_BHVV01000001.1"/>
</dbReference>
<feature type="compositionally biased region" description="Low complexity" evidence="1">
    <location>
        <begin position="15"/>
        <end position="29"/>
    </location>
</feature>
<dbReference type="AlphaFoldDB" id="A0A497XIX6"/>
<accession>A0A497XIX6</accession>
<reference evidence="3 4" key="1">
    <citation type="submission" date="2018-10" db="EMBL/GenBank/DDBJ databases">
        <title>Genomic Encyclopedia of Type Strains, Phase IV (KMG-IV): sequencing the most valuable type-strain genomes for metagenomic binning, comparative biology and taxonomic classification.</title>
        <authorList>
            <person name="Goeker M."/>
        </authorList>
    </citation>
    <scope>NUCLEOTIDE SEQUENCE [LARGE SCALE GENOMIC DNA]</scope>
    <source>
        <strain evidence="3 4">DSM 26916</strain>
    </source>
</reference>
<feature type="domain" description="Hemerythrin-like" evidence="2">
    <location>
        <begin position="46"/>
        <end position="176"/>
    </location>
</feature>
<comment type="caution">
    <text evidence="3">The sequence shown here is derived from an EMBL/GenBank/DDBJ whole genome shotgun (WGS) entry which is preliminary data.</text>
</comment>
<protein>
    <submittedName>
        <fullName evidence="3">Hemerythrin HHE cation binding domain-containing protein</fullName>
    </submittedName>
</protein>
<dbReference type="Gene3D" id="1.20.120.1370">
    <property type="entry name" value="Regulator of RNA polymerase sigma(70) subunit, domain 4"/>
    <property type="match status" value="1"/>
</dbReference>
<feature type="region of interest" description="Disordered" evidence="1">
    <location>
        <begin position="15"/>
        <end position="41"/>
    </location>
</feature>
<name>A0A497XIX6_9PROT</name>
<proteinExistence type="predicted"/>